<dbReference type="InterPro" id="IPR053258">
    <property type="entry name" value="Ca-permeable_cation_channel"/>
</dbReference>
<comment type="caution">
    <text evidence="2">The sequence shown here is derived from an EMBL/GenBank/DDBJ whole genome shotgun (WGS) entry which is preliminary data.</text>
</comment>
<keyword evidence="1" id="KW-0812">Transmembrane</keyword>
<evidence type="ECO:0008006" key="4">
    <source>
        <dbReference type="Google" id="ProtNLM"/>
    </source>
</evidence>
<dbReference type="PANTHER" id="PTHR34115:SF13">
    <property type="entry name" value="RPB1A"/>
    <property type="match status" value="1"/>
</dbReference>
<feature type="transmembrane region" description="Helical" evidence="1">
    <location>
        <begin position="59"/>
        <end position="76"/>
    </location>
</feature>
<dbReference type="PANTHER" id="PTHR34115">
    <property type="entry name" value="PROTEIN, PUTATIVE-RELATED"/>
    <property type="match status" value="1"/>
</dbReference>
<reference evidence="2 3" key="1">
    <citation type="submission" date="2024-04" db="EMBL/GenBank/DDBJ databases">
        <title>Genome assembly C_amara_ONT_v2.</title>
        <authorList>
            <person name="Yant L."/>
            <person name="Moore C."/>
            <person name="Slenker M."/>
        </authorList>
    </citation>
    <scope>NUCLEOTIDE SEQUENCE [LARGE SCALE GENOMIC DNA]</scope>
    <source>
        <tissue evidence="2">Leaf</tissue>
    </source>
</reference>
<feature type="transmembrane region" description="Helical" evidence="1">
    <location>
        <begin position="27"/>
        <end position="47"/>
    </location>
</feature>
<accession>A0ABD1B4D1</accession>
<protein>
    <recommendedName>
        <fullName evidence="4">PRA1 family protein</fullName>
    </recommendedName>
</protein>
<keyword evidence="1" id="KW-1133">Transmembrane helix</keyword>
<evidence type="ECO:0000313" key="2">
    <source>
        <dbReference type="EMBL" id="KAL1213843.1"/>
    </source>
</evidence>
<gene>
    <name evidence="2" type="ORF">V5N11_034467</name>
</gene>
<dbReference type="Proteomes" id="UP001558713">
    <property type="component" value="Unassembled WGS sequence"/>
</dbReference>
<organism evidence="2 3">
    <name type="scientific">Cardamine amara subsp. amara</name>
    <dbReference type="NCBI Taxonomy" id="228776"/>
    <lineage>
        <taxon>Eukaryota</taxon>
        <taxon>Viridiplantae</taxon>
        <taxon>Streptophyta</taxon>
        <taxon>Embryophyta</taxon>
        <taxon>Tracheophyta</taxon>
        <taxon>Spermatophyta</taxon>
        <taxon>Magnoliopsida</taxon>
        <taxon>eudicotyledons</taxon>
        <taxon>Gunneridae</taxon>
        <taxon>Pentapetalae</taxon>
        <taxon>rosids</taxon>
        <taxon>malvids</taxon>
        <taxon>Brassicales</taxon>
        <taxon>Brassicaceae</taxon>
        <taxon>Cardamineae</taxon>
        <taxon>Cardamine</taxon>
    </lineage>
</organism>
<sequence>METVSADNQTLSVSGDEMEMFNAYSAAVHKVVTMVNAGIIGLLQLMNQQCFSVFETHKPTLICFCLLVFFYVVLRVREAIDLRRRYGFVARLVGHTSHLFGGLAALVLISVVCMDFAYVLLLLWFVWLSTVVYNTFNDIKIIYSEANRTSADSPHSSRA</sequence>
<dbReference type="AlphaFoldDB" id="A0ABD1B4D1"/>
<name>A0ABD1B4D1_CARAN</name>
<keyword evidence="1" id="KW-0472">Membrane</keyword>
<evidence type="ECO:0000256" key="1">
    <source>
        <dbReference type="SAM" id="Phobius"/>
    </source>
</evidence>
<proteinExistence type="predicted"/>
<keyword evidence="3" id="KW-1185">Reference proteome</keyword>
<dbReference type="EMBL" id="JBANAX010000330">
    <property type="protein sequence ID" value="KAL1213843.1"/>
    <property type="molecule type" value="Genomic_DNA"/>
</dbReference>
<evidence type="ECO:0000313" key="3">
    <source>
        <dbReference type="Proteomes" id="UP001558713"/>
    </source>
</evidence>
<feature type="transmembrane region" description="Helical" evidence="1">
    <location>
        <begin position="116"/>
        <end position="136"/>
    </location>
</feature>
<feature type="transmembrane region" description="Helical" evidence="1">
    <location>
        <begin position="88"/>
        <end position="110"/>
    </location>
</feature>